<dbReference type="GO" id="GO:0005975">
    <property type="term" value="P:carbohydrate metabolic process"/>
    <property type="evidence" value="ECO:0007669"/>
    <property type="project" value="UniProtKB-ARBA"/>
</dbReference>
<evidence type="ECO:0000256" key="2">
    <source>
        <dbReference type="SAM" id="Phobius"/>
    </source>
</evidence>
<dbReference type="SUPFAM" id="SSF49478">
    <property type="entry name" value="Cna protein B-type domain"/>
    <property type="match status" value="1"/>
</dbReference>
<keyword evidence="2" id="KW-0472">Membrane</keyword>
<dbReference type="EMBL" id="JACHNH010000001">
    <property type="protein sequence ID" value="MBB4765610.1"/>
    <property type="molecule type" value="Genomic_DNA"/>
</dbReference>
<proteinExistence type="predicted"/>
<dbReference type="Gene3D" id="2.60.40.10">
    <property type="entry name" value="Immunoglobulins"/>
    <property type="match status" value="2"/>
</dbReference>
<keyword evidence="2" id="KW-0812">Transmembrane</keyword>
<evidence type="ECO:0000256" key="1">
    <source>
        <dbReference type="SAM" id="MobiDB-lite"/>
    </source>
</evidence>
<dbReference type="RefSeq" id="WP_184996641.1">
    <property type="nucleotide sequence ID" value="NZ_BOMK01000022.1"/>
</dbReference>
<accession>A0A7W7I375</accession>
<feature type="signal peptide" evidence="3">
    <location>
        <begin position="1"/>
        <end position="28"/>
    </location>
</feature>
<dbReference type="AlphaFoldDB" id="A0A7W7I375"/>
<organism evidence="4 5">
    <name type="scientific">Actinoplanes digitatis</name>
    <dbReference type="NCBI Taxonomy" id="1868"/>
    <lineage>
        <taxon>Bacteria</taxon>
        <taxon>Bacillati</taxon>
        <taxon>Actinomycetota</taxon>
        <taxon>Actinomycetes</taxon>
        <taxon>Micromonosporales</taxon>
        <taxon>Micromonosporaceae</taxon>
        <taxon>Actinoplanes</taxon>
    </lineage>
</organism>
<evidence type="ECO:0000256" key="3">
    <source>
        <dbReference type="SAM" id="SignalP"/>
    </source>
</evidence>
<keyword evidence="3" id="KW-0732">Signal</keyword>
<gene>
    <name evidence="4" type="ORF">BJ971_006166</name>
</gene>
<comment type="caution">
    <text evidence="4">The sequence shown here is derived from an EMBL/GenBank/DDBJ whole genome shotgun (WGS) entry which is preliminary data.</text>
</comment>
<dbReference type="Proteomes" id="UP000578112">
    <property type="component" value="Unassembled WGS sequence"/>
</dbReference>
<feature type="chain" id="PRO_5030680147" evidence="3">
    <location>
        <begin position="29"/>
        <end position="311"/>
    </location>
</feature>
<reference evidence="4 5" key="1">
    <citation type="submission" date="2020-08" db="EMBL/GenBank/DDBJ databases">
        <title>Sequencing the genomes of 1000 actinobacteria strains.</title>
        <authorList>
            <person name="Klenk H.-P."/>
        </authorList>
    </citation>
    <scope>NUCLEOTIDE SEQUENCE [LARGE SCALE GENOMIC DNA]</scope>
    <source>
        <strain evidence="4 5">DSM 43149</strain>
    </source>
</reference>
<keyword evidence="5" id="KW-1185">Reference proteome</keyword>
<evidence type="ECO:0000313" key="5">
    <source>
        <dbReference type="Proteomes" id="UP000578112"/>
    </source>
</evidence>
<protein>
    <submittedName>
        <fullName evidence="4">Putative surface anchored protein</fullName>
    </submittedName>
</protein>
<evidence type="ECO:0000313" key="4">
    <source>
        <dbReference type="EMBL" id="MBB4765610.1"/>
    </source>
</evidence>
<dbReference type="Pfam" id="PF13620">
    <property type="entry name" value="CarboxypepD_reg"/>
    <property type="match status" value="1"/>
</dbReference>
<sequence>MVLRKAARAALAVSAGLGLVALGAPAYADEAKSDLRTAIAFSTDLGKVGESITVTVTVTNNGTATATDASVVREWDDALDWTSPPIADNAKFDVAPGESKVFTRTGVVPQRAFDDGYVQVLYFLRATNEGGNSNDNVAYRSIRVPGRLGDLTVYARDESTGAGVAGAKITVDEKTSSPGNLSTELTTDANGVATLKAVPAGIYALRIKTPQGWTAEVTGAQTNISAKPATVTFKLKRNGEPTAAPTTPSASASATPVPTATAAPAPGEGGGLPVTGSNAALVVGTGLGLVVIGGAAFLTARRRRTRFVSSN</sequence>
<name>A0A7W7I375_9ACTN</name>
<feature type="region of interest" description="Disordered" evidence="1">
    <location>
        <begin position="239"/>
        <end position="270"/>
    </location>
</feature>
<dbReference type="InterPro" id="IPR013783">
    <property type="entry name" value="Ig-like_fold"/>
</dbReference>
<feature type="transmembrane region" description="Helical" evidence="2">
    <location>
        <begin position="279"/>
        <end position="300"/>
    </location>
</feature>
<keyword evidence="2" id="KW-1133">Transmembrane helix</keyword>
<feature type="compositionally biased region" description="Low complexity" evidence="1">
    <location>
        <begin position="241"/>
        <end position="266"/>
    </location>
</feature>